<feature type="binding site" evidence="8">
    <location>
        <position position="137"/>
    </location>
    <ligand>
        <name>Zn(2+)</name>
        <dbReference type="ChEBI" id="CHEBI:29105"/>
        <label>1</label>
        <note>catalytic</note>
    </ligand>
</feature>
<comment type="similarity">
    <text evidence="8">Belongs to the RNase Z family.</text>
</comment>
<evidence type="ECO:0000256" key="2">
    <source>
        <dbReference type="ARBA" id="ARBA00022694"/>
    </source>
</evidence>
<evidence type="ECO:0000313" key="10">
    <source>
        <dbReference type="EMBL" id="SEO46156.1"/>
    </source>
</evidence>
<evidence type="ECO:0000256" key="4">
    <source>
        <dbReference type="ARBA" id="ARBA00022723"/>
    </source>
</evidence>
<dbReference type="PANTHER" id="PTHR46018:SF2">
    <property type="entry name" value="ZINC PHOSPHODIESTERASE ELAC PROTEIN 1"/>
    <property type="match status" value="1"/>
</dbReference>
<dbReference type="Proteomes" id="UP000198582">
    <property type="component" value="Unassembled WGS sequence"/>
</dbReference>
<keyword evidence="7 8" id="KW-0862">Zinc</keyword>
<evidence type="ECO:0000256" key="5">
    <source>
        <dbReference type="ARBA" id="ARBA00022759"/>
    </source>
</evidence>
<name>A0A1H8PWH6_9PSEU</name>
<evidence type="ECO:0000256" key="1">
    <source>
        <dbReference type="ARBA" id="ARBA00011738"/>
    </source>
</evidence>
<feature type="binding site" evidence="8">
    <location>
        <position position="204"/>
    </location>
    <ligand>
        <name>Zn(2+)</name>
        <dbReference type="ChEBI" id="CHEBI:29105"/>
        <label>2</label>
        <note>catalytic</note>
    </ligand>
</feature>
<feature type="binding site" evidence="8">
    <location>
        <position position="204"/>
    </location>
    <ligand>
        <name>Zn(2+)</name>
        <dbReference type="ChEBI" id="CHEBI:29105"/>
        <label>1</label>
        <note>catalytic</note>
    </ligand>
</feature>
<organism evidence="10 11">
    <name type="scientific">Amycolatopsis saalfeldensis</name>
    <dbReference type="NCBI Taxonomy" id="394193"/>
    <lineage>
        <taxon>Bacteria</taxon>
        <taxon>Bacillati</taxon>
        <taxon>Actinomycetota</taxon>
        <taxon>Actinomycetes</taxon>
        <taxon>Pseudonocardiales</taxon>
        <taxon>Pseudonocardiaceae</taxon>
        <taxon>Amycolatopsis</taxon>
    </lineage>
</organism>
<evidence type="ECO:0000256" key="3">
    <source>
        <dbReference type="ARBA" id="ARBA00022722"/>
    </source>
</evidence>
<dbReference type="NCBIfam" id="NF000805">
    <property type="entry name" value="PRK00055.2-3"/>
    <property type="match status" value="1"/>
</dbReference>
<dbReference type="InterPro" id="IPR013471">
    <property type="entry name" value="RNase_Z/BN"/>
</dbReference>
<dbReference type="AlphaFoldDB" id="A0A1H8PWH6"/>
<dbReference type="SUPFAM" id="SSF56281">
    <property type="entry name" value="Metallo-hydrolase/oxidoreductase"/>
    <property type="match status" value="1"/>
</dbReference>
<dbReference type="HAMAP" id="MF_01818">
    <property type="entry name" value="RNase_Z_BN"/>
    <property type="match status" value="1"/>
</dbReference>
<evidence type="ECO:0000256" key="6">
    <source>
        <dbReference type="ARBA" id="ARBA00022801"/>
    </source>
</evidence>
<evidence type="ECO:0000259" key="9">
    <source>
        <dbReference type="Pfam" id="PF00753"/>
    </source>
</evidence>
<accession>A0A1H8PWH6</accession>
<feature type="binding site" evidence="8">
    <location>
        <position position="67"/>
    </location>
    <ligand>
        <name>Zn(2+)</name>
        <dbReference type="ChEBI" id="CHEBI:29105"/>
        <label>2</label>
        <note>catalytic</note>
    </ligand>
</feature>
<gene>
    <name evidence="8" type="primary">rnz</name>
    <name evidence="10" type="ORF">SAMN04489732_10198</name>
</gene>
<dbReference type="GO" id="GO:0042781">
    <property type="term" value="F:3'-tRNA processing endoribonuclease activity"/>
    <property type="evidence" value="ECO:0007669"/>
    <property type="project" value="UniProtKB-UniRule"/>
</dbReference>
<feature type="active site" description="Proton acceptor" evidence="8">
    <location>
        <position position="67"/>
    </location>
</feature>
<dbReference type="RefSeq" id="WP_091610856.1">
    <property type="nucleotide sequence ID" value="NZ_FOEF01000001.1"/>
</dbReference>
<keyword evidence="11" id="KW-1185">Reference proteome</keyword>
<dbReference type="InterPro" id="IPR036866">
    <property type="entry name" value="RibonucZ/Hydroxyglut_hydro"/>
</dbReference>
<dbReference type="InterPro" id="IPR001279">
    <property type="entry name" value="Metallo-B-lactamas"/>
</dbReference>
<keyword evidence="4 8" id="KW-0479">Metal-binding</keyword>
<comment type="cofactor">
    <cofactor evidence="8">
        <name>Zn(2+)</name>
        <dbReference type="ChEBI" id="CHEBI:29105"/>
    </cofactor>
    <text evidence="8">Binds 2 Zn(2+) ions.</text>
</comment>
<comment type="catalytic activity">
    <reaction evidence="8">
        <text>Endonucleolytic cleavage of RNA, removing extra 3' nucleotides from tRNA precursor, generating 3' termini of tRNAs. A 3'-hydroxy group is left at the tRNA terminus and a 5'-phosphoryl group is left at the trailer molecule.</text>
        <dbReference type="EC" id="3.1.26.11"/>
    </reaction>
</comment>
<feature type="binding site" evidence="8">
    <location>
        <position position="63"/>
    </location>
    <ligand>
        <name>Zn(2+)</name>
        <dbReference type="ChEBI" id="CHEBI:29105"/>
        <label>1</label>
        <note>catalytic</note>
    </ligand>
</feature>
<feature type="binding site" evidence="8">
    <location>
        <position position="262"/>
    </location>
    <ligand>
        <name>Zn(2+)</name>
        <dbReference type="ChEBI" id="CHEBI:29105"/>
        <label>2</label>
        <note>catalytic</note>
    </ligand>
</feature>
<reference evidence="11" key="1">
    <citation type="submission" date="2016-10" db="EMBL/GenBank/DDBJ databases">
        <authorList>
            <person name="Varghese N."/>
            <person name="Submissions S."/>
        </authorList>
    </citation>
    <scope>NUCLEOTIDE SEQUENCE [LARGE SCALE GENOMIC DNA]</scope>
    <source>
        <strain evidence="11">DSM 44993</strain>
    </source>
</reference>
<comment type="subunit">
    <text evidence="1 8">Homodimer.</text>
</comment>
<keyword evidence="2 8" id="KW-0819">tRNA processing</keyword>
<protein>
    <recommendedName>
        <fullName evidence="8">Ribonuclease Z</fullName>
        <shortName evidence="8">RNase Z</shortName>
        <ecNumber evidence="8">3.1.26.11</ecNumber>
    </recommendedName>
    <alternativeName>
        <fullName evidence="8">tRNA 3 endonuclease</fullName>
    </alternativeName>
    <alternativeName>
        <fullName evidence="8">tRNase Z</fullName>
    </alternativeName>
</protein>
<dbReference type="GO" id="GO:0008270">
    <property type="term" value="F:zinc ion binding"/>
    <property type="evidence" value="ECO:0007669"/>
    <property type="project" value="UniProtKB-UniRule"/>
</dbReference>
<dbReference type="CDD" id="cd07717">
    <property type="entry name" value="RNaseZ_ZiPD-like_MBL-fold"/>
    <property type="match status" value="1"/>
</dbReference>
<feature type="binding site" evidence="8">
    <location>
        <position position="68"/>
    </location>
    <ligand>
        <name>Zn(2+)</name>
        <dbReference type="ChEBI" id="CHEBI:29105"/>
        <label>2</label>
        <note>catalytic</note>
    </ligand>
</feature>
<dbReference type="STRING" id="394193.SAMN04489732_10198"/>
<dbReference type="PANTHER" id="PTHR46018">
    <property type="entry name" value="ZINC PHOSPHODIESTERASE ELAC PROTEIN 1"/>
    <property type="match status" value="1"/>
</dbReference>
<feature type="binding site" evidence="8">
    <location>
        <position position="65"/>
    </location>
    <ligand>
        <name>Zn(2+)</name>
        <dbReference type="ChEBI" id="CHEBI:29105"/>
        <label>1</label>
        <note>catalytic</note>
    </ligand>
</feature>
<dbReference type="EMBL" id="FOEF01000001">
    <property type="protein sequence ID" value="SEO46156.1"/>
    <property type="molecule type" value="Genomic_DNA"/>
</dbReference>
<keyword evidence="6 8" id="KW-0378">Hydrolase</keyword>
<dbReference type="OrthoDB" id="9800940at2"/>
<proteinExistence type="inferred from homology"/>
<dbReference type="Gene3D" id="3.60.15.10">
    <property type="entry name" value="Ribonuclease Z/Hydroxyacylglutathione hydrolase-like"/>
    <property type="match status" value="1"/>
</dbReference>
<keyword evidence="5 8" id="KW-0255">Endonuclease</keyword>
<evidence type="ECO:0000256" key="8">
    <source>
        <dbReference type="HAMAP-Rule" id="MF_01818"/>
    </source>
</evidence>
<dbReference type="Pfam" id="PF00753">
    <property type="entry name" value="Lactamase_B"/>
    <property type="match status" value="1"/>
</dbReference>
<evidence type="ECO:0000313" key="11">
    <source>
        <dbReference type="Proteomes" id="UP000198582"/>
    </source>
</evidence>
<feature type="domain" description="Metallo-beta-lactamase" evidence="9">
    <location>
        <begin position="20"/>
        <end position="122"/>
    </location>
</feature>
<dbReference type="EC" id="3.1.26.11" evidence="8"/>
<keyword evidence="3 8" id="KW-0540">Nuclease</keyword>
<sequence>MSRRELVVLGSASQTPTRHRNHNGYLLRFDGEGVLFDPGEGTQRQMIHAGVAANALTRVCVTHFHGDHSLGLAGVIQRFSMDAVAHPVRCHYPASGQVYFDRLRHSTSFHERAELVELPVTGDGPLDGPLSAYALDHRIDCYGYRFAEPGGVRMLPAALAAAGVRGPDVSRLQREGSLSVDGRTIGLADVSVPRPGQVFAFVMDTRLCPGAFACARDADLLVAESTFREADADLAERYGHLTAGDAGRLAAESGARTLVLSHFSQRYPYEEADQFRDEAAKAFDGEIHVARDLDVIPLPPRR</sequence>
<evidence type="ECO:0000256" key="7">
    <source>
        <dbReference type="ARBA" id="ARBA00022833"/>
    </source>
</evidence>
<comment type="function">
    <text evidence="8">Zinc phosphodiesterase, which displays some tRNA 3'-processing endonuclease activity. Probably involved in tRNA maturation, by removing a 3'-trailer from precursor tRNA.</text>
</comment>